<name>A0A316DPS2_9BACT</name>
<dbReference type="OrthoDB" id="1264254at2"/>
<protein>
    <recommendedName>
        <fullName evidence="6">TonB dependent receptor</fullName>
    </recommendedName>
</protein>
<reference evidence="4 5" key="1">
    <citation type="submission" date="2018-05" db="EMBL/GenBank/DDBJ databases">
        <title>Genomic Encyclopedia of Archaeal and Bacterial Type Strains, Phase II (KMG-II): from individual species to whole genera.</title>
        <authorList>
            <person name="Goeker M."/>
        </authorList>
    </citation>
    <scope>NUCLEOTIDE SEQUENCE [LARGE SCALE GENOMIC DNA]</scope>
    <source>
        <strain evidence="4 5">DSM 22214</strain>
    </source>
</reference>
<evidence type="ECO:0000256" key="2">
    <source>
        <dbReference type="ARBA" id="ARBA00023136"/>
    </source>
</evidence>
<dbReference type="RefSeq" id="WP_109744458.1">
    <property type="nucleotide sequence ID" value="NZ_QGGO01000025.1"/>
</dbReference>
<evidence type="ECO:0000256" key="1">
    <source>
        <dbReference type="ARBA" id="ARBA00004442"/>
    </source>
</evidence>
<comment type="subcellular location">
    <subcellularLocation>
        <location evidence="1">Cell outer membrane</location>
    </subcellularLocation>
</comment>
<keyword evidence="5" id="KW-1185">Reference proteome</keyword>
<evidence type="ECO:0008006" key="6">
    <source>
        <dbReference type="Google" id="ProtNLM"/>
    </source>
</evidence>
<dbReference type="Gene3D" id="2.40.170.20">
    <property type="entry name" value="TonB-dependent receptor, beta-barrel domain"/>
    <property type="match status" value="1"/>
</dbReference>
<dbReference type="Proteomes" id="UP000245489">
    <property type="component" value="Unassembled WGS sequence"/>
</dbReference>
<organism evidence="4 5">
    <name type="scientific">Arcicella aurantiaca</name>
    <dbReference type="NCBI Taxonomy" id="591202"/>
    <lineage>
        <taxon>Bacteria</taxon>
        <taxon>Pseudomonadati</taxon>
        <taxon>Bacteroidota</taxon>
        <taxon>Cytophagia</taxon>
        <taxon>Cytophagales</taxon>
        <taxon>Flectobacillaceae</taxon>
        <taxon>Arcicella</taxon>
    </lineage>
</organism>
<dbReference type="EMBL" id="QGGO01000025">
    <property type="protein sequence ID" value="PWK20237.1"/>
    <property type="molecule type" value="Genomic_DNA"/>
</dbReference>
<evidence type="ECO:0000313" key="5">
    <source>
        <dbReference type="Proteomes" id="UP000245489"/>
    </source>
</evidence>
<gene>
    <name evidence="4" type="ORF">LV89_03777</name>
</gene>
<dbReference type="GO" id="GO:0009279">
    <property type="term" value="C:cell outer membrane"/>
    <property type="evidence" value="ECO:0007669"/>
    <property type="project" value="UniProtKB-SubCell"/>
</dbReference>
<evidence type="ECO:0000256" key="3">
    <source>
        <dbReference type="ARBA" id="ARBA00023237"/>
    </source>
</evidence>
<keyword evidence="3" id="KW-0998">Cell outer membrane</keyword>
<dbReference type="InterPro" id="IPR036942">
    <property type="entry name" value="Beta-barrel_TonB_sf"/>
</dbReference>
<proteinExistence type="predicted"/>
<dbReference type="SUPFAM" id="SSF56935">
    <property type="entry name" value="Porins"/>
    <property type="match status" value="1"/>
</dbReference>
<evidence type="ECO:0000313" key="4">
    <source>
        <dbReference type="EMBL" id="PWK20237.1"/>
    </source>
</evidence>
<dbReference type="AlphaFoldDB" id="A0A316DPS2"/>
<comment type="caution">
    <text evidence="4">The sequence shown here is derived from an EMBL/GenBank/DDBJ whole genome shotgun (WGS) entry which is preliminary data.</text>
</comment>
<sequence>MTIVNHTFLNRQCTYPSLKNKHIMQNPSYKIFALSILGAFFTVSQTFAQKQQGEVKTDDIEIYKDTKVVLPQANRIFDKVPISADDNARKPIRYEFIERKLPVQTPEFSPTVNMPDGGSKEDTKAAKHSNIIRVGMGNYGHTFLEAHAGIPMGEDNYHGIYIKHNNFRLGPVGANYSGVSQNIVKVHSRTSFDAVKLEGALGWERRGFDFYGFTPKNYDFPESQIYNSWNKFNFNGVISNSNKDSKVDYEFKSNLSYLFTHLKANELVWKGSGSAVFPVTEQLSAIVDGTLVLAQRQDSLTLYRNLYKLKPTFQYKTDKFTVTAGLNVINDREKNTFNNSYVYPIIKLDVQPMQGIKVFAGYEGDVYANNLTSFLLENQWLNRFTELRNTRKTNDFYVGGKASLQNGLDVEAKLSYANYKDFYVFNNSRTDSTRFEALYSDDSTTVKVTNFTAQASYQIPEMFRSNLKFDVNIFSGLGNLKNAWHRPSFTATWNNTFTIKQKLLVSSDLYFLTGMKGNNFLTNKEVKLDPIIDLNFKFTYLITEHFDVFISANNVFNKNYQRYLYYPTQGVNFLGGLSYSF</sequence>
<keyword evidence="2" id="KW-0472">Membrane</keyword>
<accession>A0A316DPS2</accession>